<protein>
    <recommendedName>
        <fullName evidence="6">Clp R domain-containing protein</fullName>
    </recommendedName>
</protein>
<organism evidence="7 8">
    <name type="scientific">Eucalyptus globulus</name>
    <name type="common">Tasmanian blue gum</name>
    <dbReference type="NCBI Taxonomy" id="34317"/>
    <lineage>
        <taxon>Eukaryota</taxon>
        <taxon>Viridiplantae</taxon>
        <taxon>Streptophyta</taxon>
        <taxon>Embryophyta</taxon>
        <taxon>Tracheophyta</taxon>
        <taxon>Spermatophyta</taxon>
        <taxon>Magnoliopsida</taxon>
        <taxon>eudicotyledons</taxon>
        <taxon>Gunneridae</taxon>
        <taxon>Pentapetalae</taxon>
        <taxon>rosids</taxon>
        <taxon>malvids</taxon>
        <taxon>Myrtales</taxon>
        <taxon>Myrtaceae</taxon>
        <taxon>Myrtoideae</taxon>
        <taxon>Eucalypteae</taxon>
        <taxon>Eucalyptus</taxon>
    </lineage>
</organism>
<accession>A0ABD3L3H6</accession>
<dbReference type="PROSITE" id="PS00870">
    <property type="entry name" value="CLPAB_1"/>
    <property type="match status" value="1"/>
</dbReference>
<evidence type="ECO:0000256" key="1">
    <source>
        <dbReference type="ARBA" id="ARBA00022737"/>
    </source>
</evidence>
<dbReference type="Pfam" id="PF02861">
    <property type="entry name" value="Clp_N"/>
    <property type="match status" value="1"/>
</dbReference>
<dbReference type="InterPro" id="IPR027417">
    <property type="entry name" value="P-loop_NTPase"/>
</dbReference>
<dbReference type="InterPro" id="IPR001270">
    <property type="entry name" value="ClpA/B"/>
</dbReference>
<dbReference type="Pfam" id="PF07724">
    <property type="entry name" value="AAA_2"/>
    <property type="match status" value="1"/>
</dbReference>
<dbReference type="InterPro" id="IPR036628">
    <property type="entry name" value="Clp_N_dom_sf"/>
</dbReference>
<dbReference type="PROSITE" id="PS00871">
    <property type="entry name" value="CLPAB_2"/>
    <property type="match status" value="1"/>
</dbReference>
<feature type="domain" description="Clp R" evidence="6">
    <location>
        <begin position="1"/>
        <end position="107"/>
    </location>
</feature>
<evidence type="ECO:0000256" key="5">
    <source>
        <dbReference type="PROSITE-ProRule" id="PRU01251"/>
    </source>
</evidence>
<dbReference type="AlphaFoldDB" id="A0ABD3L3H6"/>
<dbReference type="PROSITE" id="PS51903">
    <property type="entry name" value="CLP_R"/>
    <property type="match status" value="1"/>
</dbReference>
<comment type="caution">
    <text evidence="7">The sequence shown here is derived from an EMBL/GenBank/DDBJ whole genome shotgun (WGS) entry which is preliminary data.</text>
</comment>
<dbReference type="Gene3D" id="1.10.1780.10">
    <property type="entry name" value="Clp, N-terminal domain"/>
    <property type="match status" value="1"/>
</dbReference>
<dbReference type="InterPro" id="IPR050130">
    <property type="entry name" value="ClpA_ClpB"/>
</dbReference>
<dbReference type="SUPFAM" id="SSF52540">
    <property type="entry name" value="P-loop containing nucleoside triphosphate hydrolases"/>
    <property type="match status" value="2"/>
</dbReference>
<evidence type="ECO:0000259" key="6">
    <source>
        <dbReference type="PROSITE" id="PS51903"/>
    </source>
</evidence>
<dbReference type="InterPro" id="IPR028299">
    <property type="entry name" value="ClpA/B_CS2"/>
</dbReference>
<dbReference type="Gene3D" id="3.40.50.300">
    <property type="entry name" value="P-loop containing nucleotide triphosphate hydrolases"/>
    <property type="match status" value="2"/>
</dbReference>
<evidence type="ECO:0000256" key="3">
    <source>
        <dbReference type="ARBA" id="ARBA00022840"/>
    </source>
</evidence>
<dbReference type="PANTHER" id="PTHR11638:SF86">
    <property type="entry name" value="CHAPERONE PROTEIN CLPB4, MITOCHONDRIAL"/>
    <property type="match status" value="1"/>
</dbReference>
<dbReference type="SUPFAM" id="SSF81923">
    <property type="entry name" value="Double Clp-N motif"/>
    <property type="match status" value="1"/>
</dbReference>
<keyword evidence="8" id="KW-1185">Reference proteome</keyword>
<dbReference type="InterPro" id="IPR003959">
    <property type="entry name" value="ATPase_AAA_core"/>
</dbReference>
<evidence type="ECO:0000313" key="7">
    <source>
        <dbReference type="EMBL" id="KAL3746446.1"/>
    </source>
</evidence>
<dbReference type="InterPro" id="IPR018368">
    <property type="entry name" value="ClpA/B_CS1"/>
</dbReference>
<gene>
    <name evidence="7" type="ORF">ACJRO7_015409</name>
</gene>
<dbReference type="EMBL" id="JBJKBG010000003">
    <property type="protein sequence ID" value="KAL3746446.1"/>
    <property type="molecule type" value="Genomic_DNA"/>
</dbReference>
<evidence type="ECO:0000256" key="2">
    <source>
        <dbReference type="ARBA" id="ARBA00022741"/>
    </source>
</evidence>
<evidence type="ECO:0000256" key="4">
    <source>
        <dbReference type="ARBA" id="ARBA00023186"/>
    </source>
</evidence>
<keyword evidence="1 5" id="KW-0677">Repeat</keyword>
<evidence type="ECO:0000313" key="8">
    <source>
        <dbReference type="Proteomes" id="UP001634007"/>
    </source>
</evidence>
<reference evidence="7 8" key="1">
    <citation type="submission" date="2024-11" db="EMBL/GenBank/DDBJ databases">
        <title>Chromosome-level genome assembly of Eucalyptus globulus Labill. provides insights into its genome evolution.</title>
        <authorList>
            <person name="Li X."/>
        </authorList>
    </citation>
    <scope>NUCLEOTIDE SEQUENCE [LARGE SCALE GENOMIC DNA]</scope>
    <source>
        <strain evidence="7">CL2024</strain>
        <tissue evidence="7">Fresh tender leaves</tissue>
    </source>
</reference>
<dbReference type="InterPro" id="IPR004176">
    <property type="entry name" value="Clp_R_N"/>
</dbReference>
<dbReference type="PRINTS" id="PR00300">
    <property type="entry name" value="CLPPROTEASEA"/>
</dbReference>
<dbReference type="Proteomes" id="UP001634007">
    <property type="component" value="Unassembled WGS sequence"/>
</dbReference>
<keyword evidence="3" id="KW-0067">ATP-binding</keyword>
<name>A0ABD3L3H6_EUCGL</name>
<keyword evidence="2" id="KW-0547">Nucleotide-binding</keyword>
<dbReference type="GO" id="GO:0005524">
    <property type="term" value="F:ATP binding"/>
    <property type="evidence" value="ECO:0007669"/>
    <property type="project" value="UniProtKB-KW"/>
</dbReference>
<proteinExistence type="predicted"/>
<dbReference type="PANTHER" id="PTHR11638">
    <property type="entry name" value="ATP-DEPENDENT CLP PROTEASE"/>
    <property type="match status" value="1"/>
</dbReference>
<keyword evidence="4" id="KW-0143">Chaperone</keyword>
<sequence>MNVIFKISFDGALRYTLENLSCNFPISRDHLLMKVVGDTNGPIMGSHLASLLENAQKYNKEMGDDFVSVEHLLLALRSDKRFGQQVFRYLQLSEKDLREAIRAVRGNQRVTDQSTSYCYSTAATFLILNYMILWKAPVLIKHFSQRKYGNDLTEMARRGKLDPVISHDDEILLAQHIVRGEVPEPLLNRKLISLDMGALVAGAKFHIDFEEQLKAVLKEVTASNGQIILVIDEIRTVLGAGVTSGAMDAGNLLKPMLGHGELRCIGATTLNSIGNCVSGMNYIMALKYQTVPLFQLLSFQIVTLLKLLPDKAIDLADEAEGKLKMEMTSRPTELDEIDRAMLKLEMEKLSLKNDTENALIRIDMSEYMEKHAVSRLVGATPGYVGYEEGGQLTEVFCQRPYSVVLFDEIEKAHHNVPNIVTAVGLWKNNRFLGKDCHFYKLCRDNDF</sequence>